<keyword evidence="6" id="KW-1003">Cell membrane</keyword>
<evidence type="ECO:0000313" key="9">
    <source>
        <dbReference type="Proteomes" id="UP000177445"/>
    </source>
</evidence>
<dbReference type="InterPro" id="IPR023408">
    <property type="entry name" value="MscS_beta-dom_sf"/>
</dbReference>
<evidence type="ECO:0000256" key="6">
    <source>
        <dbReference type="RuleBase" id="RU369025"/>
    </source>
</evidence>
<dbReference type="OrthoDB" id="9799209at2"/>
<dbReference type="RefSeq" id="WP_070965129.1">
    <property type="nucleotide sequence ID" value="NZ_CP017715.1"/>
</dbReference>
<evidence type="ECO:0000256" key="3">
    <source>
        <dbReference type="ARBA" id="ARBA00022692"/>
    </source>
</evidence>
<dbReference type="InterPro" id="IPR006685">
    <property type="entry name" value="MscS_channel_2nd"/>
</dbReference>
<feature type="transmembrane region" description="Helical" evidence="6">
    <location>
        <begin position="17"/>
        <end position="40"/>
    </location>
</feature>
<keyword evidence="6" id="KW-0406">Ion transport</keyword>
<keyword evidence="3 6" id="KW-0812">Transmembrane</keyword>
<evidence type="ECO:0000256" key="2">
    <source>
        <dbReference type="ARBA" id="ARBA00008017"/>
    </source>
</evidence>
<comment type="function">
    <text evidence="6">Mechanosensitive channel that participates in the regulation of osmotic pressure changes within the cell, opening in response to stretch forces in the membrane lipid bilayer, without the need for other proteins. Contributes to normal resistance to hypoosmotic shock. Forms an ion channel of 1.0 nanosiemens conductance with a slight preference for anions.</text>
</comment>
<reference evidence="8 9" key="1">
    <citation type="submission" date="2016-10" db="EMBL/GenBank/DDBJ databases">
        <title>Marinobacter salinus sp. nov., a moderately halophilic bacterium isolated from a tidal flat environment.</title>
        <authorList>
            <person name="Park S.-J."/>
        </authorList>
    </citation>
    <scope>NUCLEOTIDE SEQUENCE [LARGE SCALE GENOMIC DNA]</scope>
    <source>
        <strain evidence="8 9">Hb8</strain>
    </source>
</reference>
<dbReference type="PANTHER" id="PTHR30221">
    <property type="entry name" value="SMALL-CONDUCTANCE MECHANOSENSITIVE CHANNEL"/>
    <property type="match status" value="1"/>
</dbReference>
<dbReference type="PANTHER" id="PTHR30221:SF1">
    <property type="entry name" value="SMALL-CONDUCTANCE MECHANOSENSITIVE CHANNEL"/>
    <property type="match status" value="1"/>
</dbReference>
<comment type="subcellular location">
    <subcellularLocation>
        <location evidence="6">Cell inner membrane</location>
        <topology evidence="6">Multi-pass membrane protein</topology>
    </subcellularLocation>
    <subcellularLocation>
        <location evidence="1">Membrane</location>
        <topology evidence="1">Multi-pass membrane protein</topology>
    </subcellularLocation>
</comment>
<proteinExistence type="inferred from homology"/>
<evidence type="ECO:0000256" key="1">
    <source>
        <dbReference type="ARBA" id="ARBA00004141"/>
    </source>
</evidence>
<comment type="caution">
    <text evidence="6">Lacks conserved residue(s) required for the propagation of feature annotation.</text>
</comment>
<dbReference type="GO" id="GO:0008381">
    <property type="term" value="F:mechanosensitive monoatomic ion channel activity"/>
    <property type="evidence" value="ECO:0007669"/>
    <property type="project" value="InterPro"/>
</dbReference>
<dbReference type="Gene3D" id="2.30.30.60">
    <property type="match status" value="1"/>
</dbReference>
<name>A0A1D9GHI0_9GAMM</name>
<protein>
    <recommendedName>
        <fullName evidence="6">Small-conductance mechanosensitive channel</fullName>
    </recommendedName>
</protein>
<evidence type="ECO:0000313" key="8">
    <source>
        <dbReference type="EMBL" id="AOY86984.1"/>
    </source>
</evidence>
<feature type="transmembrane region" description="Helical" evidence="6">
    <location>
        <begin position="52"/>
        <end position="78"/>
    </location>
</feature>
<dbReference type="SUPFAM" id="SSF50182">
    <property type="entry name" value="Sm-like ribonucleoproteins"/>
    <property type="match status" value="1"/>
</dbReference>
<dbReference type="Pfam" id="PF00924">
    <property type="entry name" value="MS_channel_2nd"/>
    <property type="match status" value="1"/>
</dbReference>
<evidence type="ECO:0000256" key="4">
    <source>
        <dbReference type="ARBA" id="ARBA00022989"/>
    </source>
</evidence>
<dbReference type="KEGG" id="msq:BKP64_01650"/>
<keyword evidence="6" id="KW-0407">Ion channel</keyword>
<dbReference type="Gene3D" id="1.10.287.1260">
    <property type="match status" value="1"/>
</dbReference>
<accession>A0A1D9GHI0</accession>
<dbReference type="InterPro" id="IPR010920">
    <property type="entry name" value="LSM_dom_sf"/>
</dbReference>
<gene>
    <name evidence="8" type="ORF">BKP64_01650</name>
</gene>
<feature type="transmembrane region" description="Helical" evidence="6">
    <location>
        <begin position="84"/>
        <end position="100"/>
    </location>
</feature>
<keyword evidence="9" id="KW-1185">Reference proteome</keyword>
<dbReference type="GO" id="GO:0005886">
    <property type="term" value="C:plasma membrane"/>
    <property type="evidence" value="ECO:0007669"/>
    <property type="project" value="UniProtKB-SubCell"/>
</dbReference>
<dbReference type="InterPro" id="IPR011014">
    <property type="entry name" value="MscS_channel_TM-2"/>
</dbReference>
<organism evidence="8 9">
    <name type="scientific">Marinobacter salinus</name>
    <dbReference type="NCBI Taxonomy" id="1874317"/>
    <lineage>
        <taxon>Bacteria</taxon>
        <taxon>Pseudomonadati</taxon>
        <taxon>Pseudomonadota</taxon>
        <taxon>Gammaproteobacteria</taxon>
        <taxon>Pseudomonadales</taxon>
        <taxon>Marinobacteraceae</taxon>
        <taxon>Marinobacter</taxon>
    </lineage>
</organism>
<evidence type="ECO:0000259" key="7">
    <source>
        <dbReference type="Pfam" id="PF00924"/>
    </source>
</evidence>
<keyword evidence="6" id="KW-0997">Cell inner membrane</keyword>
<keyword evidence="6" id="KW-0813">Transport</keyword>
<keyword evidence="4 6" id="KW-1133">Transmembrane helix</keyword>
<dbReference type="AlphaFoldDB" id="A0A1D9GHI0"/>
<dbReference type="Proteomes" id="UP000177445">
    <property type="component" value="Chromosome"/>
</dbReference>
<dbReference type="SUPFAM" id="SSF82861">
    <property type="entry name" value="Mechanosensitive channel protein MscS (YggB), transmembrane region"/>
    <property type="match status" value="1"/>
</dbReference>
<evidence type="ECO:0000256" key="5">
    <source>
        <dbReference type="ARBA" id="ARBA00023136"/>
    </source>
</evidence>
<feature type="domain" description="Mechanosensitive ion channel MscS" evidence="7">
    <location>
        <begin position="102"/>
        <end position="166"/>
    </location>
</feature>
<dbReference type="EMBL" id="CP017715">
    <property type="protein sequence ID" value="AOY86984.1"/>
    <property type="molecule type" value="Genomic_DNA"/>
</dbReference>
<dbReference type="InterPro" id="IPR045275">
    <property type="entry name" value="MscS_archaea/bacteria_type"/>
</dbReference>
<comment type="subunit">
    <text evidence="6">Homoheptamer.</text>
</comment>
<sequence length="266" mass="29189">MGDFGLKEAFSSITSQALLNAILVIVLASVIIFLIQKLLPRLASKLGGKSRLYLLAMVPLLRLLIIIGTIFVVVPILIEPSFENMVAIFGAVGLALGFALKDYASSLVAGIVTLYEMPYRPGDWIEIEGHYGEVRSIGTRAVEIVTPDDSVVIIPNGQLWTALVSNGNDGTDNLMCVAEFHLEPGHDVRRMLDLLRDVAFTCPLTKTWQPIVVVVANEAWGLHYRLKAYPLEPREQFRFSTDLTARGAEVLAREGVNFVSVPVTGR</sequence>
<keyword evidence="5 6" id="KW-0472">Membrane</keyword>
<dbReference type="STRING" id="1874317.BKP64_01650"/>
<comment type="similarity">
    <text evidence="2 6">Belongs to the MscS (TC 1.A.23) family.</text>
</comment>